<organism evidence="4 5">
    <name type="scientific">Salinispira pacifica</name>
    <dbReference type="NCBI Taxonomy" id="1307761"/>
    <lineage>
        <taxon>Bacteria</taxon>
        <taxon>Pseudomonadati</taxon>
        <taxon>Spirochaetota</taxon>
        <taxon>Spirochaetia</taxon>
        <taxon>Spirochaetales</taxon>
        <taxon>Spirochaetaceae</taxon>
        <taxon>Salinispira</taxon>
    </lineage>
</organism>
<dbReference type="AlphaFoldDB" id="V5WIU0"/>
<dbReference type="GO" id="GO:0016491">
    <property type="term" value="F:oxidoreductase activity"/>
    <property type="evidence" value="ECO:0007669"/>
    <property type="project" value="UniProtKB-KW"/>
</dbReference>
<feature type="region of interest" description="Disordered" evidence="2">
    <location>
        <begin position="110"/>
        <end position="129"/>
    </location>
</feature>
<dbReference type="PATRIC" id="fig|1307761.3.peg.2396"/>
<evidence type="ECO:0000259" key="3">
    <source>
        <dbReference type="Pfam" id="PF01266"/>
    </source>
</evidence>
<dbReference type="KEGG" id="slr:L21SP2_2404"/>
<dbReference type="RefSeq" id="WP_024268661.1">
    <property type="nucleotide sequence ID" value="NC_023035.1"/>
</dbReference>
<evidence type="ECO:0000313" key="5">
    <source>
        <dbReference type="Proteomes" id="UP000018680"/>
    </source>
</evidence>
<dbReference type="SUPFAM" id="SSF54373">
    <property type="entry name" value="FAD-linked reductases, C-terminal domain"/>
    <property type="match status" value="1"/>
</dbReference>
<reference evidence="4 5" key="1">
    <citation type="journal article" date="2015" name="Stand. Genomic Sci.">
        <title>Complete genome sequence and description of Salinispira pacifica gen. nov., sp. nov., a novel spirochaete isolated form a hypersaline microbial mat.</title>
        <authorList>
            <person name="Ben Hania W."/>
            <person name="Joseph M."/>
            <person name="Schumann P."/>
            <person name="Bunk B."/>
            <person name="Fiebig A."/>
            <person name="Sproer C."/>
            <person name="Klenk H.P."/>
            <person name="Fardeau M.L."/>
            <person name="Spring S."/>
        </authorList>
    </citation>
    <scope>NUCLEOTIDE SEQUENCE [LARGE SCALE GENOMIC DNA]</scope>
    <source>
        <strain evidence="4 5">L21-RPul-D2</strain>
    </source>
</reference>
<dbReference type="InterPro" id="IPR036188">
    <property type="entry name" value="FAD/NAD-bd_sf"/>
</dbReference>
<accession>V5WIU0</accession>
<evidence type="ECO:0000256" key="1">
    <source>
        <dbReference type="ARBA" id="ARBA00023002"/>
    </source>
</evidence>
<feature type="domain" description="FAD dependent oxidoreductase" evidence="3">
    <location>
        <begin position="8"/>
        <end position="343"/>
    </location>
</feature>
<dbReference type="Gene3D" id="3.50.50.60">
    <property type="entry name" value="FAD/NAD(P)-binding domain"/>
    <property type="match status" value="1"/>
</dbReference>
<sequence>MGISRIRIAGQGIAGTMLAFHLMKRGYTDPSTLTVYDPGPEYGCSSVSQGAINPLVFKRMTLATGTELIPAAWESYRELEKLLLNRGYSGGYVHEEPAIRIFRTEQERDRWEQASRREGTAGWTSPPRPLPNSFQGVAAPWGCGVIPSSGWIEADRLIRDFRSLLIEDGLLIERFLEAPGILPDSGEIIIHARGIQSRFMERSASPPLPGDQLPYYPVKGEVLTLSLPELESSSMISAGLIIQPDERPGIYHAGASYLRDFNDPEYREEGRDWLLQVLSQILPLSSRELESRIIHARAGVRPSSRDRMAYAGPLPSFPRQYVLNGLGTRGVMLAPGLAGRLTDHIFGNTSLDNRFHPRRIQA</sequence>
<name>V5WIU0_9SPIO</name>
<gene>
    <name evidence="4" type="ORF">L21SP2_2404</name>
</gene>
<dbReference type="Proteomes" id="UP000018680">
    <property type="component" value="Chromosome"/>
</dbReference>
<protein>
    <recommendedName>
        <fullName evidence="3">FAD dependent oxidoreductase domain-containing protein</fullName>
    </recommendedName>
</protein>
<dbReference type="STRING" id="1307761.L21SP2_2404"/>
<dbReference type="InterPro" id="IPR006076">
    <property type="entry name" value="FAD-dep_OxRdtase"/>
</dbReference>
<dbReference type="PANTHER" id="PTHR13847:SF289">
    <property type="entry name" value="GLYCINE OXIDASE"/>
    <property type="match status" value="1"/>
</dbReference>
<evidence type="ECO:0000256" key="2">
    <source>
        <dbReference type="SAM" id="MobiDB-lite"/>
    </source>
</evidence>
<dbReference type="EMBL" id="CP006939">
    <property type="protein sequence ID" value="AHC15757.1"/>
    <property type="molecule type" value="Genomic_DNA"/>
</dbReference>
<dbReference type="PANTHER" id="PTHR13847">
    <property type="entry name" value="SARCOSINE DEHYDROGENASE-RELATED"/>
    <property type="match status" value="1"/>
</dbReference>
<keyword evidence="1" id="KW-0560">Oxidoreductase</keyword>
<dbReference type="SUPFAM" id="SSF51905">
    <property type="entry name" value="FAD/NAD(P)-binding domain"/>
    <property type="match status" value="1"/>
</dbReference>
<proteinExistence type="predicted"/>
<dbReference type="Pfam" id="PF01266">
    <property type="entry name" value="DAO"/>
    <property type="match status" value="1"/>
</dbReference>
<dbReference type="GO" id="GO:0005737">
    <property type="term" value="C:cytoplasm"/>
    <property type="evidence" value="ECO:0007669"/>
    <property type="project" value="TreeGrafter"/>
</dbReference>
<feature type="compositionally biased region" description="Basic and acidic residues" evidence="2">
    <location>
        <begin position="110"/>
        <end position="119"/>
    </location>
</feature>
<dbReference type="eggNOG" id="COG0665">
    <property type="taxonomic scope" value="Bacteria"/>
</dbReference>
<dbReference type="OrthoDB" id="9794226at2"/>
<keyword evidence="5" id="KW-1185">Reference proteome</keyword>
<dbReference type="HOGENOM" id="CLU_679539_0_0_12"/>
<evidence type="ECO:0000313" key="4">
    <source>
        <dbReference type="EMBL" id="AHC15757.1"/>
    </source>
</evidence>
<dbReference type="Gene3D" id="3.30.9.10">
    <property type="entry name" value="D-Amino Acid Oxidase, subunit A, domain 2"/>
    <property type="match status" value="1"/>
</dbReference>